<evidence type="ECO:0000256" key="2">
    <source>
        <dbReference type="ARBA" id="ARBA00006671"/>
    </source>
</evidence>
<feature type="signal peptide" evidence="5">
    <location>
        <begin position="1"/>
        <end position="23"/>
    </location>
</feature>
<dbReference type="SUPFAM" id="SSF49401">
    <property type="entry name" value="Bacterial adhesins"/>
    <property type="match status" value="1"/>
</dbReference>
<evidence type="ECO:0000256" key="1">
    <source>
        <dbReference type="ARBA" id="ARBA00004561"/>
    </source>
</evidence>
<protein>
    <submittedName>
        <fullName evidence="7">Type 1 fimbrial protein subunit FimA</fullName>
    </submittedName>
</protein>
<evidence type="ECO:0000256" key="4">
    <source>
        <dbReference type="ARBA" id="ARBA00023263"/>
    </source>
</evidence>
<keyword evidence="3 5" id="KW-0732">Signal</keyword>
<dbReference type="InterPro" id="IPR036937">
    <property type="entry name" value="Adhesion_dom_fimbrial_sf"/>
</dbReference>
<accession>A0ABS5SXS2</accession>
<gene>
    <name evidence="7" type="primary">fimA</name>
    <name evidence="7" type="ORF">HH682_09720</name>
</gene>
<dbReference type="PANTHER" id="PTHR33420:SF12">
    <property type="entry name" value="FIMBRIN-LIKE PROTEIN FIMI-RELATED"/>
    <property type="match status" value="1"/>
</dbReference>
<feature type="domain" description="Fimbrial-type adhesion" evidence="6">
    <location>
        <begin position="47"/>
        <end position="198"/>
    </location>
</feature>
<keyword evidence="8" id="KW-1185">Reference proteome</keyword>
<evidence type="ECO:0000259" key="6">
    <source>
        <dbReference type="Pfam" id="PF00419"/>
    </source>
</evidence>
<dbReference type="PANTHER" id="PTHR33420">
    <property type="entry name" value="FIMBRIAL SUBUNIT ELFA-RELATED"/>
    <property type="match status" value="1"/>
</dbReference>
<keyword evidence="4" id="KW-0281">Fimbrium</keyword>
<dbReference type="RefSeq" id="WP_250318649.1">
    <property type="nucleotide sequence ID" value="NZ_JABBFR010000011.1"/>
</dbReference>
<dbReference type="EMBL" id="JABBFR010000011">
    <property type="protein sequence ID" value="MBT0724707.1"/>
    <property type="molecule type" value="Genomic_DNA"/>
</dbReference>
<evidence type="ECO:0000313" key="8">
    <source>
        <dbReference type="Proteomes" id="UP000790096"/>
    </source>
</evidence>
<comment type="similarity">
    <text evidence="2">Belongs to the fimbrial protein family.</text>
</comment>
<dbReference type="InterPro" id="IPR008966">
    <property type="entry name" value="Adhesion_dom_sf"/>
</dbReference>
<comment type="caution">
    <text evidence="7">The sequence shown here is derived from an EMBL/GenBank/DDBJ whole genome shotgun (WGS) entry which is preliminary data.</text>
</comment>
<evidence type="ECO:0000313" key="7">
    <source>
        <dbReference type="EMBL" id="MBT0724707.1"/>
    </source>
</evidence>
<name>A0ABS5SXS2_9GAMM</name>
<dbReference type="Gene3D" id="2.60.40.1090">
    <property type="entry name" value="Fimbrial-type adhesion domain"/>
    <property type="match status" value="1"/>
</dbReference>
<sequence>MKLNKLVLLLSTAMTLSIGTAFAADDGGDTPAPAPAPSTKVVNGGTVHFTGSLVDAACVVSTKSADQTVELGQYTLNHFKKVGDKSATVPFQIQLEDCDTSVATTAAIAFTGQQDTTSSDLLAINSAGDNANTASGVGIQILDETSKVLPIDGSKFSAAHTIIDGSNTLQFAAQYVSTSAKPTAGQADADAMFVLQYQ</sequence>
<reference evidence="7 8" key="1">
    <citation type="submission" date="2020-04" db="EMBL/GenBank/DDBJ databases">
        <title>Genome sequencing of Rosenbergiella species.</title>
        <authorList>
            <person name="Alvarez-Perez S."/>
            <person name="Lievens B."/>
        </authorList>
    </citation>
    <scope>NUCLEOTIDE SEQUENCE [LARGE SCALE GENOMIC DNA]</scope>
    <source>
        <strain evidence="7 8">S61</strain>
    </source>
</reference>
<proteinExistence type="inferred from homology"/>
<dbReference type="NCBIfam" id="NF011741">
    <property type="entry name" value="PRK15194.1"/>
    <property type="match status" value="1"/>
</dbReference>
<evidence type="ECO:0000256" key="3">
    <source>
        <dbReference type="ARBA" id="ARBA00022729"/>
    </source>
</evidence>
<dbReference type="InterPro" id="IPR050263">
    <property type="entry name" value="Bact_Fimbrial_Adh_Pro"/>
</dbReference>
<feature type="chain" id="PRO_5045836218" evidence="5">
    <location>
        <begin position="24"/>
        <end position="198"/>
    </location>
</feature>
<dbReference type="Pfam" id="PF00419">
    <property type="entry name" value="Fimbrial"/>
    <property type="match status" value="1"/>
</dbReference>
<evidence type="ECO:0000256" key="5">
    <source>
        <dbReference type="SAM" id="SignalP"/>
    </source>
</evidence>
<comment type="subcellular location">
    <subcellularLocation>
        <location evidence="1">Fimbrium</location>
    </subcellularLocation>
</comment>
<dbReference type="InterPro" id="IPR000259">
    <property type="entry name" value="Adhesion_dom_fimbrial"/>
</dbReference>
<organism evidence="7 8">
    <name type="scientific">Rosenbergiella gaditana</name>
    <dbReference type="NCBI Taxonomy" id="2726987"/>
    <lineage>
        <taxon>Bacteria</taxon>
        <taxon>Pseudomonadati</taxon>
        <taxon>Pseudomonadota</taxon>
        <taxon>Gammaproteobacteria</taxon>
        <taxon>Enterobacterales</taxon>
        <taxon>Erwiniaceae</taxon>
        <taxon>Rosenbergiella</taxon>
    </lineage>
</organism>
<dbReference type="Proteomes" id="UP000790096">
    <property type="component" value="Unassembled WGS sequence"/>
</dbReference>